<protein>
    <submittedName>
        <fullName evidence="2">Uncharacterized protein</fullName>
    </submittedName>
</protein>
<proteinExistence type="predicted"/>
<keyword evidence="3" id="KW-1185">Reference proteome</keyword>
<dbReference type="Proteomes" id="UP001629745">
    <property type="component" value="Unassembled WGS sequence"/>
</dbReference>
<reference evidence="2 3" key="1">
    <citation type="submission" date="2023-11" db="EMBL/GenBank/DDBJ databases">
        <authorList>
            <person name="Val-Calvo J."/>
            <person name="Scortti M."/>
            <person name="Vazquez-Boland J."/>
        </authorList>
    </citation>
    <scope>NUCLEOTIDE SEQUENCE [LARGE SCALE GENOMIC DNA]</scope>
    <source>
        <strain evidence="2 3">PAM 2766</strain>
    </source>
</reference>
<evidence type="ECO:0000256" key="1">
    <source>
        <dbReference type="SAM" id="MobiDB-lite"/>
    </source>
</evidence>
<evidence type="ECO:0000313" key="3">
    <source>
        <dbReference type="Proteomes" id="UP001629745"/>
    </source>
</evidence>
<dbReference type="EMBL" id="JBDLNV010000001">
    <property type="protein sequence ID" value="MFM1722254.1"/>
    <property type="molecule type" value="Genomic_DNA"/>
</dbReference>
<name>A0ABW9FAG2_9NOCA</name>
<organism evidence="2 3">
    <name type="scientific">Rhodococcus parequi</name>
    <dbReference type="NCBI Taxonomy" id="3137122"/>
    <lineage>
        <taxon>Bacteria</taxon>
        <taxon>Bacillati</taxon>
        <taxon>Actinomycetota</taxon>
        <taxon>Actinomycetes</taxon>
        <taxon>Mycobacteriales</taxon>
        <taxon>Nocardiaceae</taxon>
        <taxon>Rhodococcus</taxon>
    </lineage>
</organism>
<sequence>MTGEHAELVAELRALAETVLERIEPILQKAARGAEGSADSADPSDSPGQAGCSTCSWCPLCALAALIRGEQHDLVTAVAGHASALLVVLREVLDGYQHPPADRPAETSEPAAPAAAFVPIDITIKE</sequence>
<comment type="caution">
    <text evidence="2">The sequence shown here is derived from an EMBL/GenBank/DDBJ whole genome shotgun (WGS) entry which is preliminary data.</text>
</comment>
<feature type="region of interest" description="Disordered" evidence="1">
    <location>
        <begin position="31"/>
        <end position="52"/>
    </location>
</feature>
<accession>A0ABW9FAG2</accession>
<gene>
    <name evidence="2" type="ORF">ABEU20_000807</name>
</gene>
<evidence type="ECO:0000313" key="2">
    <source>
        <dbReference type="EMBL" id="MFM1722254.1"/>
    </source>
</evidence>
<feature type="compositionally biased region" description="Low complexity" evidence="1">
    <location>
        <begin position="33"/>
        <end position="48"/>
    </location>
</feature>
<dbReference type="RefSeq" id="WP_420162822.1">
    <property type="nucleotide sequence ID" value="NZ_JBDLNV010000001.1"/>
</dbReference>